<keyword evidence="2" id="KW-1185">Reference proteome</keyword>
<proteinExistence type="predicted"/>
<gene>
    <name evidence="1" type="ORF">NM688_g5355</name>
</gene>
<evidence type="ECO:0000313" key="2">
    <source>
        <dbReference type="Proteomes" id="UP001148662"/>
    </source>
</evidence>
<dbReference type="EMBL" id="JANHOG010000977">
    <property type="protein sequence ID" value="KAJ3547930.1"/>
    <property type="molecule type" value="Genomic_DNA"/>
</dbReference>
<comment type="caution">
    <text evidence="1">The sequence shown here is derived from an EMBL/GenBank/DDBJ whole genome shotgun (WGS) entry which is preliminary data.</text>
</comment>
<dbReference type="Proteomes" id="UP001148662">
    <property type="component" value="Unassembled WGS sequence"/>
</dbReference>
<sequence>MDTATTPNIPAILKAAGVDMASTFGVVYLGVAISSIIYGIACCQAINYYASPKARTDSWLLKAIVPFLCCLETAHQALVIHLCYYYLILEYGNPLALDVLIWSLPAQIFLGIALSFIVQSLPAIYAEPQFVASNILRTFASGQYRRIPVLPRKTVSVAEDRLQSKSVAGLGASVSADLAIALAMSYCLYRSRTGYRKSDSLIARLILLSVTTGLLAGLVELIGYLLLLVKKHTLYDLFFGCIGSKLAANTLLFILNTRDRIGGTRTSVMMLTPLPPSSATTKGEPTGRLGSVEDESTVSVTTSKVWNYLPTSALVITIRPRKRPSDLIVKKTARIVAVYEWCCQQYIRIPAIRLTMIDRCGGRGFAQKESGEKVREYLQIEFSVLSQACSEPGSSDAQRSAVSSIMNHIEKCRRRESHQSAIAAMRRCPSSQELTAVGNWEITRLRKG</sequence>
<accession>A0ACC1SWH8</accession>
<evidence type="ECO:0000313" key="1">
    <source>
        <dbReference type="EMBL" id="KAJ3547930.1"/>
    </source>
</evidence>
<reference evidence="1" key="1">
    <citation type="submission" date="2022-07" db="EMBL/GenBank/DDBJ databases">
        <title>Genome Sequence of Phlebia brevispora.</title>
        <authorList>
            <person name="Buettner E."/>
        </authorList>
    </citation>
    <scope>NUCLEOTIDE SEQUENCE</scope>
    <source>
        <strain evidence="1">MPL23</strain>
    </source>
</reference>
<protein>
    <submittedName>
        <fullName evidence="1">Uncharacterized protein</fullName>
    </submittedName>
</protein>
<name>A0ACC1SWH8_9APHY</name>
<organism evidence="1 2">
    <name type="scientific">Phlebia brevispora</name>
    <dbReference type="NCBI Taxonomy" id="194682"/>
    <lineage>
        <taxon>Eukaryota</taxon>
        <taxon>Fungi</taxon>
        <taxon>Dikarya</taxon>
        <taxon>Basidiomycota</taxon>
        <taxon>Agaricomycotina</taxon>
        <taxon>Agaricomycetes</taxon>
        <taxon>Polyporales</taxon>
        <taxon>Meruliaceae</taxon>
        <taxon>Phlebia</taxon>
    </lineage>
</organism>